<gene>
    <name evidence="1" type="ORF">Csa_3G017080</name>
</gene>
<reference evidence="1 2" key="1">
    <citation type="journal article" date="2009" name="Nat. Genet.">
        <title>The genome of the cucumber, Cucumis sativus L.</title>
        <authorList>
            <person name="Huang S."/>
            <person name="Li R."/>
            <person name="Zhang Z."/>
            <person name="Li L."/>
            <person name="Gu X."/>
            <person name="Fan W."/>
            <person name="Lucas W.J."/>
            <person name="Wang X."/>
            <person name="Xie B."/>
            <person name="Ni P."/>
            <person name="Ren Y."/>
            <person name="Zhu H."/>
            <person name="Li J."/>
            <person name="Lin K."/>
            <person name="Jin W."/>
            <person name="Fei Z."/>
            <person name="Li G."/>
            <person name="Staub J."/>
            <person name="Kilian A."/>
            <person name="van der Vossen E.A."/>
            <person name="Wu Y."/>
            <person name="Guo J."/>
            <person name="He J."/>
            <person name="Jia Z."/>
            <person name="Ren Y."/>
            <person name="Tian G."/>
            <person name="Lu Y."/>
            <person name="Ruan J."/>
            <person name="Qian W."/>
            <person name="Wang M."/>
            <person name="Huang Q."/>
            <person name="Li B."/>
            <person name="Xuan Z."/>
            <person name="Cao J."/>
            <person name="Asan"/>
            <person name="Wu Z."/>
            <person name="Zhang J."/>
            <person name="Cai Q."/>
            <person name="Bai Y."/>
            <person name="Zhao B."/>
            <person name="Han Y."/>
            <person name="Li Y."/>
            <person name="Li X."/>
            <person name="Wang S."/>
            <person name="Shi Q."/>
            <person name="Liu S."/>
            <person name="Cho W.K."/>
            <person name="Kim J.Y."/>
            <person name="Xu Y."/>
            <person name="Heller-Uszynska K."/>
            <person name="Miao H."/>
            <person name="Cheng Z."/>
            <person name="Zhang S."/>
            <person name="Wu J."/>
            <person name="Yang Y."/>
            <person name="Kang H."/>
            <person name="Li M."/>
            <person name="Liang H."/>
            <person name="Ren X."/>
            <person name="Shi Z."/>
            <person name="Wen M."/>
            <person name="Jian M."/>
            <person name="Yang H."/>
            <person name="Zhang G."/>
            <person name="Yang Z."/>
            <person name="Chen R."/>
            <person name="Liu S."/>
            <person name="Li J."/>
            <person name="Ma L."/>
            <person name="Liu H."/>
            <person name="Zhou Y."/>
            <person name="Zhao J."/>
            <person name="Fang X."/>
            <person name="Li G."/>
            <person name="Fang L."/>
            <person name="Li Y."/>
            <person name="Liu D."/>
            <person name="Zheng H."/>
            <person name="Zhang Y."/>
            <person name="Qin N."/>
            <person name="Li Z."/>
            <person name="Yang G."/>
            <person name="Yang S."/>
            <person name="Bolund L."/>
            <person name="Kristiansen K."/>
            <person name="Zheng H."/>
            <person name="Li S."/>
            <person name="Zhang X."/>
            <person name="Yang H."/>
            <person name="Wang J."/>
            <person name="Sun R."/>
            <person name="Zhang B."/>
            <person name="Jiang S."/>
            <person name="Wang J."/>
            <person name="Du Y."/>
            <person name="Li S."/>
        </authorList>
    </citation>
    <scope>NUCLEOTIDE SEQUENCE [LARGE SCALE GENOMIC DNA]</scope>
    <source>
        <strain evidence="2">cv. 9930</strain>
    </source>
</reference>
<accession>A0A0A0L444</accession>
<organism evidence="1 2">
    <name type="scientific">Cucumis sativus</name>
    <name type="common">Cucumber</name>
    <dbReference type="NCBI Taxonomy" id="3659"/>
    <lineage>
        <taxon>Eukaryota</taxon>
        <taxon>Viridiplantae</taxon>
        <taxon>Streptophyta</taxon>
        <taxon>Embryophyta</taxon>
        <taxon>Tracheophyta</taxon>
        <taxon>Spermatophyta</taxon>
        <taxon>Magnoliopsida</taxon>
        <taxon>eudicotyledons</taxon>
        <taxon>Gunneridae</taxon>
        <taxon>Pentapetalae</taxon>
        <taxon>rosids</taxon>
        <taxon>fabids</taxon>
        <taxon>Cucurbitales</taxon>
        <taxon>Cucurbitaceae</taxon>
        <taxon>Benincaseae</taxon>
        <taxon>Cucumis</taxon>
    </lineage>
</organism>
<dbReference type="Proteomes" id="UP000029981">
    <property type="component" value="Chromosome 3"/>
</dbReference>
<name>A0A0A0L444_CUCSA</name>
<dbReference type="AlphaFoldDB" id="A0A0A0L444"/>
<dbReference type="Gramene" id="KGN55814">
    <property type="protein sequence ID" value="KGN55814"/>
    <property type="gene ID" value="Csa_3G017080"/>
</dbReference>
<reference evidence="1 2" key="3">
    <citation type="journal article" date="2010" name="BMC Genomics">
        <title>Transcriptome sequencing and comparative analysis of cucumber flowers with different sex types.</title>
        <authorList>
            <person name="Guo S."/>
            <person name="Zheng Y."/>
            <person name="Joung J.G."/>
            <person name="Liu S."/>
            <person name="Zhang Z."/>
            <person name="Crasta O.R."/>
            <person name="Sobral B.W."/>
            <person name="Xu Y."/>
            <person name="Huang S."/>
            <person name="Fei Z."/>
        </authorList>
    </citation>
    <scope>NUCLEOTIDE SEQUENCE [LARGE SCALE GENOMIC DNA]</scope>
    <source>
        <strain evidence="2">cv. 9930</strain>
    </source>
</reference>
<reference evidence="1 2" key="4">
    <citation type="journal article" date="2011" name="BMC Genomics">
        <title>RNA-Seq improves annotation of protein-coding genes in the cucumber genome.</title>
        <authorList>
            <person name="Li Z."/>
            <person name="Zhang Z."/>
            <person name="Yan P."/>
            <person name="Huang S."/>
            <person name="Fei Z."/>
            <person name="Lin K."/>
        </authorList>
    </citation>
    <scope>NUCLEOTIDE SEQUENCE [LARGE SCALE GENOMIC DNA]</scope>
    <source>
        <strain evidence="2">cv. 9930</strain>
    </source>
</reference>
<evidence type="ECO:0000313" key="2">
    <source>
        <dbReference type="Proteomes" id="UP000029981"/>
    </source>
</evidence>
<reference evidence="1 2" key="2">
    <citation type="journal article" date="2009" name="PLoS ONE">
        <title>An integrated genetic and cytogenetic map of the cucumber genome.</title>
        <authorList>
            <person name="Ren Y."/>
            <person name="Zhang Z."/>
            <person name="Liu J."/>
            <person name="Staub J.E."/>
            <person name="Han Y."/>
            <person name="Cheng Z."/>
            <person name="Li X."/>
            <person name="Lu J."/>
            <person name="Miao H."/>
            <person name="Kang H."/>
            <person name="Xie B."/>
            <person name="Gu X."/>
            <person name="Wang X."/>
            <person name="Du Y."/>
            <person name="Jin W."/>
            <person name="Huang S."/>
        </authorList>
    </citation>
    <scope>NUCLEOTIDE SEQUENCE [LARGE SCALE GENOMIC DNA]</scope>
    <source>
        <strain evidence="2">cv. 9930</strain>
    </source>
</reference>
<protein>
    <submittedName>
        <fullName evidence="1">Uncharacterized protein</fullName>
    </submittedName>
</protein>
<evidence type="ECO:0000313" key="1">
    <source>
        <dbReference type="EMBL" id="KGN55814.1"/>
    </source>
</evidence>
<keyword evidence="2" id="KW-1185">Reference proteome</keyword>
<proteinExistence type="predicted"/>
<sequence>MGKEEEEEVNGMGCDRIEVYRDYERVLGMEETAENWRRNRGNEKKDDGSAIWIRVSGRESAKAKTRL</sequence>
<dbReference type="EMBL" id="CM002924">
    <property type="protein sequence ID" value="KGN55814.1"/>
    <property type="molecule type" value="Genomic_DNA"/>
</dbReference>